<comment type="caution">
    <text evidence="3">The sequence shown here is derived from an EMBL/GenBank/DDBJ whole genome shotgun (WGS) entry which is preliminary data.</text>
</comment>
<proteinExistence type="predicted"/>
<accession>A0A1J5QJ47</accession>
<dbReference type="PANTHER" id="PTHR43540:SF1">
    <property type="entry name" value="ISOCHORISMATASE HYDROLASE"/>
    <property type="match status" value="1"/>
</dbReference>
<dbReference type="Pfam" id="PF00857">
    <property type="entry name" value="Isochorismatase"/>
    <property type="match status" value="1"/>
</dbReference>
<feature type="domain" description="Isochorismatase-like" evidence="2">
    <location>
        <begin position="11"/>
        <end position="183"/>
    </location>
</feature>
<dbReference type="InterPro" id="IPR050272">
    <property type="entry name" value="Isochorismatase-like_hydrls"/>
</dbReference>
<dbReference type="InterPro" id="IPR000868">
    <property type="entry name" value="Isochorismatase-like_dom"/>
</dbReference>
<dbReference type="InterPro" id="IPR036380">
    <property type="entry name" value="Isochorismatase-like_sf"/>
</dbReference>
<keyword evidence="1 3" id="KW-0378">Hydrolase</keyword>
<dbReference type="AlphaFoldDB" id="A0A1J5QJ47"/>
<sequence>MNPPSPRAADSALLIMDVQPSIVALRPQAAAALFEPLRALRDATRAASLPVIYVVVGFRPGHPEIAASNALFSRVKAEGRLLDEDVHPELRPAPDEIVVRKRRVSAFAGSDLDVVLRGLGVRHLLLAGISTSGVVLSTLRQAADLDYRISVVADGCMDPDEEVHDVLLRKVFPRQAEVATSRQLIDALRG</sequence>
<dbReference type="EMBL" id="MLJW01001129">
    <property type="protein sequence ID" value="OIQ79967.1"/>
    <property type="molecule type" value="Genomic_DNA"/>
</dbReference>
<dbReference type="InterPro" id="IPR016291">
    <property type="entry name" value="Isochorismatase"/>
</dbReference>
<dbReference type="Gene3D" id="3.40.50.850">
    <property type="entry name" value="Isochorismatase-like"/>
    <property type="match status" value="1"/>
</dbReference>
<protein>
    <submittedName>
        <fullName evidence="3">Isochorismatase family protein YecD</fullName>
        <ecNumber evidence="3">3.-.-.-</ecNumber>
    </submittedName>
</protein>
<dbReference type="PANTHER" id="PTHR43540">
    <property type="entry name" value="PEROXYUREIDOACRYLATE/UREIDOACRYLATE AMIDOHYDROLASE-RELATED"/>
    <property type="match status" value="1"/>
</dbReference>
<dbReference type="GO" id="GO:0008908">
    <property type="term" value="F:isochorismatase activity"/>
    <property type="evidence" value="ECO:0007669"/>
    <property type="project" value="InterPro"/>
</dbReference>
<evidence type="ECO:0000259" key="2">
    <source>
        <dbReference type="Pfam" id="PF00857"/>
    </source>
</evidence>
<dbReference type="EC" id="3.-.-.-" evidence="3"/>
<name>A0A1J5QJ47_9ZZZZ</name>
<dbReference type="PRINTS" id="PR01398">
    <property type="entry name" value="ISCHRISMTASE"/>
</dbReference>
<evidence type="ECO:0000313" key="3">
    <source>
        <dbReference type="EMBL" id="OIQ79967.1"/>
    </source>
</evidence>
<organism evidence="3">
    <name type="scientific">mine drainage metagenome</name>
    <dbReference type="NCBI Taxonomy" id="410659"/>
    <lineage>
        <taxon>unclassified sequences</taxon>
        <taxon>metagenomes</taxon>
        <taxon>ecological metagenomes</taxon>
    </lineage>
</organism>
<dbReference type="CDD" id="cd00431">
    <property type="entry name" value="cysteine_hydrolases"/>
    <property type="match status" value="1"/>
</dbReference>
<reference evidence="3" key="1">
    <citation type="submission" date="2016-10" db="EMBL/GenBank/DDBJ databases">
        <title>Sequence of Gallionella enrichment culture.</title>
        <authorList>
            <person name="Poehlein A."/>
            <person name="Muehling M."/>
            <person name="Daniel R."/>
        </authorList>
    </citation>
    <scope>NUCLEOTIDE SEQUENCE</scope>
</reference>
<dbReference type="SUPFAM" id="SSF52499">
    <property type="entry name" value="Isochorismatase-like hydrolases"/>
    <property type="match status" value="1"/>
</dbReference>
<gene>
    <name evidence="3" type="primary">yecD_10</name>
    <name evidence="3" type="ORF">GALL_382810</name>
</gene>
<evidence type="ECO:0000256" key="1">
    <source>
        <dbReference type="ARBA" id="ARBA00022801"/>
    </source>
</evidence>